<feature type="transmembrane region" description="Helical" evidence="1">
    <location>
        <begin position="171"/>
        <end position="195"/>
    </location>
</feature>
<organism evidence="2 3">
    <name type="scientific">Kribbella amoyensis</name>
    <dbReference type="NCBI Taxonomy" id="996641"/>
    <lineage>
        <taxon>Bacteria</taxon>
        <taxon>Bacillati</taxon>
        <taxon>Actinomycetota</taxon>
        <taxon>Actinomycetes</taxon>
        <taxon>Propionibacteriales</taxon>
        <taxon>Kribbellaceae</taxon>
        <taxon>Kribbella</taxon>
    </lineage>
</organism>
<dbReference type="EMBL" id="VIVK01000001">
    <property type="protein sequence ID" value="TWD79067.1"/>
    <property type="molecule type" value="Genomic_DNA"/>
</dbReference>
<accession>A0A561BJN0</accession>
<gene>
    <name evidence="2" type="ORF">FB561_0117</name>
</gene>
<feature type="transmembrane region" description="Helical" evidence="1">
    <location>
        <begin position="25"/>
        <end position="43"/>
    </location>
</feature>
<feature type="transmembrane region" description="Helical" evidence="1">
    <location>
        <begin position="112"/>
        <end position="132"/>
    </location>
</feature>
<dbReference type="OrthoDB" id="4350047at2"/>
<dbReference type="Proteomes" id="UP000318380">
    <property type="component" value="Unassembled WGS sequence"/>
</dbReference>
<proteinExistence type="predicted"/>
<evidence type="ECO:0000313" key="3">
    <source>
        <dbReference type="Proteomes" id="UP000318380"/>
    </source>
</evidence>
<feature type="transmembrane region" description="Helical" evidence="1">
    <location>
        <begin position="138"/>
        <end position="159"/>
    </location>
</feature>
<name>A0A561BJN0_9ACTN</name>
<keyword evidence="1" id="KW-1133">Transmembrane helix</keyword>
<reference evidence="2 3" key="1">
    <citation type="submission" date="2019-06" db="EMBL/GenBank/DDBJ databases">
        <title>Sequencing the genomes of 1000 actinobacteria strains.</title>
        <authorList>
            <person name="Klenk H.-P."/>
        </authorList>
    </citation>
    <scope>NUCLEOTIDE SEQUENCE [LARGE SCALE GENOMIC DNA]</scope>
    <source>
        <strain evidence="2 3">DSM 24683</strain>
    </source>
</reference>
<keyword evidence="3" id="KW-1185">Reference proteome</keyword>
<evidence type="ECO:0000313" key="2">
    <source>
        <dbReference type="EMBL" id="TWD79067.1"/>
    </source>
</evidence>
<sequence length="299" mass="32391">MTAAGDTGTESASGRGHRWDAALEVFAFVAPTTLLTGVLYYFGLVSARAYYSYFGVSLSALDFSTTTYVARSADTFFKPAATFLLVLAVAFGAHHLLKYVLGDRDHGWGRGLGYGLIGLSLVTLGVGLAGLYGIPRGLWSPLSLAASGLLFEYGLWVLSTYGRPAPAIKSLAVAGIYLRRGLIAAMVFIATFWAVTNIAQDRGTANARLAELSLRLQPQAVVYSERDLHLLPGRGIGLKKLDGEDSAYRYRYNGLRPLVYSNDRWFLLPVGWTRTNGATVIVLLDDPSRVRVDLAPSSR</sequence>
<protein>
    <submittedName>
        <fullName evidence="2">Uncharacterized protein</fullName>
    </submittedName>
</protein>
<keyword evidence="1" id="KW-0472">Membrane</keyword>
<evidence type="ECO:0000256" key="1">
    <source>
        <dbReference type="SAM" id="Phobius"/>
    </source>
</evidence>
<dbReference type="RefSeq" id="WP_145801863.1">
    <property type="nucleotide sequence ID" value="NZ_VIVK01000001.1"/>
</dbReference>
<comment type="caution">
    <text evidence="2">The sequence shown here is derived from an EMBL/GenBank/DDBJ whole genome shotgun (WGS) entry which is preliminary data.</text>
</comment>
<feature type="transmembrane region" description="Helical" evidence="1">
    <location>
        <begin position="76"/>
        <end position="100"/>
    </location>
</feature>
<dbReference type="AlphaFoldDB" id="A0A561BJN0"/>
<keyword evidence="1" id="KW-0812">Transmembrane</keyword>